<sequence length="36" mass="4090">MISLTSLLCLFVIKMCSLHLSALCEHLMEMYALFLA</sequence>
<evidence type="ECO:0000313" key="2">
    <source>
        <dbReference type="EMBL" id="ALL40980.1"/>
    </source>
</evidence>
<accession>A0A0S1MJB4</accession>
<feature type="signal peptide" evidence="1">
    <location>
        <begin position="1"/>
        <end position="18"/>
    </location>
</feature>
<proteinExistence type="evidence at transcript level"/>
<protein>
    <submittedName>
        <fullName evidence="2">Uncharacterized protein</fullName>
    </submittedName>
</protein>
<name>A0A0S1MJB4_PHAPC</name>
<reference evidence="2" key="1">
    <citation type="submission" date="2015-07" db="EMBL/GenBank/DDBJ databases">
        <title>Elucidating the P. pachyrhizi secretome and potential effectors.</title>
        <authorList>
            <person name="de Carvalho M.C.C.G."/>
            <person name="Nascimento L.C."/>
            <person name="Darben L.M."/>
            <person name="Polizel-Podanosqui A.M."/>
            <person name="Lopes-Caitar V.S."/>
            <person name="Rocha C.S."/>
            <person name="Qi M."/>
            <person name="Carazolle M."/>
            <person name="Kuwahara M.K."/>
            <person name="Pereira G.A.G."/>
            <person name="Abdelnoor R.V."/>
            <person name="Whitham S.A."/>
            <person name="Marcelino-Guimaraes F.C."/>
        </authorList>
    </citation>
    <scope>NUCLEOTIDE SEQUENCE</scope>
</reference>
<organism evidence="2">
    <name type="scientific">Phakopsora pachyrhizi</name>
    <name type="common">Asian soybean rust disease fungus</name>
    <dbReference type="NCBI Taxonomy" id="170000"/>
    <lineage>
        <taxon>Eukaryota</taxon>
        <taxon>Fungi</taxon>
        <taxon>Dikarya</taxon>
        <taxon>Basidiomycota</taxon>
        <taxon>Pucciniomycotina</taxon>
        <taxon>Pucciniomycetes</taxon>
        <taxon>Pucciniales</taxon>
        <taxon>Phakopsoraceae</taxon>
        <taxon>Phakopsora</taxon>
    </lineage>
</organism>
<feature type="chain" id="PRO_5006588970" evidence="1">
    <location>
        <begin position="19"/>
        <end position="36"/>
    </location>
</feature>
<dbReference type="AlphaFoldDB" id="A0A0S1MJB4"/>
<keyword evidence="1" id="KW-0732">Signal</keyword>
<dbReference type="EMBL" id="KT246889">
    <property type="protein sequence ID" value="ALL40980.1"/>
    <property type="molecule type" value="mRNA"/>
</dbReference>
<evidence type="ECO:0000256" key="1">
    <source>
        <dbReference type="SAM" id="SignalP"/>
    </source>
</evidence>